<dbReference type="PANTHER" id="PTHR43394:SF1">
    <property type="entry name" value="ATP-BINDING CASSETTE SUB-FAMILY B MEMBER 10, MITOCHONDRIAL"/>
    <property type="match status" value="1"/>
</dbReference>
<protein>
    <submittedName>
        <fullName evidence="11">ABC transporter ATP-binding protein</fullName>
    </submittedName>
</protein>
<name>A0A523XN49_UNCT6</name>
<keyword evidence="3 8" id="KW-0812">Transmembrane</keyword>
<accession>A0A523XN49</accession>
<organism evidence="11 12">
    <name type="scientific">candidate division TA06 bacterium</name>
    <dbReference type="NCBI Taxonomy" id="2250710"/>
    <lineage>
        <taxon>Bacteria</taxon>
        <taxon>Bacteria division TA06</taxon>
    </lineage>
</organism>
<evidence type="ECO:0000256" key="4">
    <source>
        <dbReference type="ARBA" id="ARBA00022741"/>
    </source>
</evidence>
<feature type="transmembrane region" description="Helical" evidence="8">
    <location>
        <begin position="169"/>
        <end position="187"/>
    </location>
</feature>
<feature type="transmembrane region" description="Helical" evidence="8">
    <location>
        <begin position="23"/>
        <end position="44"/>
    </location>
</feature>
<dbReference type="FunFam" id="3.40.50.300:FF:000287">
    <property type="entry name" value="Multidrug ABC transporter ATP-binding protein"/>
    <property type="match status" value="1"/>
</dbReference>
<dbReference type="PANTHER" id="PTHR43394">
    <property type="entry name" value="ATP-DEPENDENT PERMEASE MDL1, MITOCHONDRIAL"/>
    <property type="match status" value="1"/>
</dbReference>
<dbReference type="InterPro" id="IPR011527">
    <property type="entry name" value="ABC1_TM_dom"/>
</dbReference>
<evidence type="ECO:0000256" key="2">
    <source>
        <dbReference type="ARBA" id="ARBA00022448"/>
    </source>
</evidence>
<dbReference type="GO" id="GO:0005524">
    <property type="term" value="F:ATP binding"/>
    <property type="evidence" value="ECO:0007669"/>
    <property type="project" value="UniProtKB-KW"/>
</dbReference>
<feature type="transmembrane region" description="Helical" evidence="8">
    <location>
        <begin position="143"/>
        <end position="163"/>
    </location>
</feature>
<dbReference type="InterPro" id="IPR017871">
    <property type="entry name" value="ABC_transporter-like_CS"/>
</dbReference>
<dbReference type="Gene3D" id="3.40.50.300">
    <property type="entry name" value="P-loop containing nucleotide triphosphate hydrolases"/>
    <property type="match status" value="1"/>
</dbReference>
<dbReference type="GO" id="GO:0016887">
    <property type="term" value="F:ATP hydrolysis activity"/>
    <property type="evidence" value="ECO:0007669"/>
    <property type="project" value="InterPro"/>
</dbReference>
<evidence type="ECO:0000259" key="10">
    <source>
        <dbReference type="PROSITE" id="PS50929"/>
    </source>
</evidence>
<evidence type="ECO:0000313" key="12">
    <source>
        <dbReference type="Proteomes" id="UP000315534"/>
    </source>
</evidence>
<dbReference type="GO" id="GO:0015421">
    <property type="term" value="F:ABC-type oligopeptide transporter activity"/>
    <property type="evidence" value="ECO:0007669"/>
    <property type="project" value="TreeGrafter"/>
</dbReference>
<dbReference type="CDD" id="cd07346">
    <property type="entry name" value="ABC_6TM_exporters"/>
    <property type="match status" value="1"/>
</dbReference>
<feature type="domain" description="ABC transporter" evidence="9">
    <location>
        <begin position="344"/>
        <end position="578"/>
    </location>
</feature>
<comment type="subcellular location">
    <subcellularLocation>
        <location evidence="1">Cell membrane</location>
        <topology evidence="1">Multi-pass membrane protein</topology>
    </subcellularLocation>
</comment>
<evidence type="ECO:0000256" key="1">
    <source>
        <dbReference type="ARBA" id="ARBA00004651"/>
    </source>
</evidence>
<evidence type="ECO:0000313" key="11">
    <source>
        <dbReference type="EMBL" id="TET80728.1"/>
    </source>
</evidence>
<feature type="transmembrane region" description="Helical" evidence="8">
    <location>
        <begin position="64"/>
        <end position="92"/>
    </location>
</feature>
<dbReference type="InterPro" id="IPR003439">
    <property type="entry name" value="ABC_transporter-like_ATP-bd"/>
</dbReference>
<dbReference type="InterPro" id="IPR036640">
    <property type="entry name" value="ABC1_TM_sf"/>
</dbReference>
<keyword evidence="7 8" id="KW-0472">Membrane</keyword>
<dbReference type="EMBL" id="SOIP01000306">
    <property type="protein sequence ID" value="TET80728.1"/>
    <property type="molecule type" value="Genomic_DNA"/>
</dbReference>
<dbReference type="PROSITE" id="PS50929">
    <property type="entry name" value="ABC_TM1F"/>
    <property type="match status" value="1"/>
</dbReference>
<dbReference type="SMART" id="SM00382">
    <property type="entry name" value="AAA"/>
    <property type="match status" value="1"/>
</dbReference>
<dbReference type="Gene3D" id="1.20.1560.10">
    <property type="entry name" value="ABC transporter type 1, transmembrane domain"/>
    <property type="match status" value="1"/>
</dbReference>
<keyword evidence="5 11" id="KW-0067">ATP-binding</keyword>
<feature type="domain" description="ABC transmembrane type-1" evidence="10">
    <location>
        <begin position="28"/>
        <end position="310"/>
    </location>
</feature>
<dbReference type="PROSITE" id="PS50893">
    <property type="entry name" value="ABC_TRANSPORTER_2"/>
    <property type="match status" value="1"/>
</dbReference>
<evidence type="ECO:0000256" key="3">
    <source>
        <dbReference type="ARBA" id="ARBA00022692"/>
    </source>
</evidence>
<dbReference type="InterPro" id="IPR003593">
    <property type="entry name" value="AAA+_ATPase"/>
</dbReference>
<dbReference type="Proteomes" id="UP000315534">
    <property type="component" value="Unassembled WGS sequence"/>
</dbReference>
<dbReference type="InterPro" id="IPR027417">
    <property type="entry name" value="P-loop_NTPase"/>
</dbReference>
<dbReference type="Pfam" id="PF00005">
    <property type="entry name" value="ABC_tran"/>
    <property type="match status" value="1"/>
</dbReference>
<keyword evidence="6 8" id="KW-1133">Transmembrane helix</keyword>
<dbReference type="GO" id="GO:0005886">
    <property type="term" value="C:plasma membrane"/>
    <property type="evidence" value="ECO:0007669"/>
    <property type="project" value="UniProtKB-SubCell"/>
</dbReference>
<comment type="caution">
    <text evidence="11">The sequence shown here is derived from an EMBL/GenBank/DDBJ whole genome shotgun (WGS) entry which is preliminary data.</text>
</comment>
<evidence type="ECO:0000256" key="7">
    <source>
        <dbReference type="ARBA" id="ARBA00023136"/>
    </source>
</evidence>
<proteinExistence type="predicted"/>
<feature type="transmembrane region" description="Helical" evidence="8">
    <location>
        <begin position="242"/>
        <end position="269"/>
    </location>
</feature>
<dbReference type="AlphaFoldDB" id="A0A523XN49"/>
<evidence type="ECO:0000256" key="5">
    <source>
        <dbReference type="ARBA" id="ARBA00022840"/>
    </source>
</evidence>
<evidence type="ECO:0000259" key="9">
    <source>
        <dbReference type="PROSITE" id="PS50893"/>
    </source>
</evidence>
<sequence length="589" mass="65803">MNGWGNNENLRQLRRFLPYLRPWWKYGLLAGGLMLITVLLQLPLPLLTRYVIDYVFPQGNLRLLTWIIIGLGIFMLVRLTSGFFSGILLAIFREHVLLRVQLRLFEHIEHLSLSFHDDMKVGYLISRIGNDASNLQGLLADTLLGFIKNTLTFCVGVGILFFLHWKLALVSLAVLPCFIYSILFFSGRLRRKSGEMQENIARVYDVLGESLSGISVVKSFGAEKTQAISLLRRLKASLRSNIQYTVLGSASAAATAFLGGIGPLIVLWYGGREVITGALSLGTLIAFNAFLGYLYGPVRGLMGLNTNIQTSLASLRRVFELFDLPREELSFATPSKLTEVAGSVSFQNITFSYDGNEPVLKQVSLKVEPGEKVALIGRSGAGKTSLVNLIPRFYEPKEGEIYIDGTNIKKVELRDLRSHIGIVPQDTFIFAGSIKKNIQYGRTDASDEEITAAAKAANAYDFIAKLPANWDTEVGERGVKLSGGERQRIAIARAMLKNPRILILDEATSEVDSESERLIQAALDKLMKDRTTFVIAHRLSTILNADKIFVIDKGKIMGGGKHEELYETLPLYRKLYREQFERQKVEKKD</sequence>
<evidence type="ECO:0000256" key="6">
    <source>
        <dbReference type="ARBA" id="ARBA00022989"/>
    </source>
</evidence>
<keyword evidence="2" id="KW-0813">Transport</keyword>
<dbReference type="SUPFAM" id="SSF52540">
    <property type="entry name" value="P-loop containing nucleoside triphosphate hydrolases"/>
    <property type="match status" value="1"/>
</dbReference>
<gene>
    <name evidence="11" type="ORF">E3J38_05090</name>
</gene>
<reference evidence="11 12" key="1">
    <citation type="submission" date="2019-03" db="EMBL/GenBank/DDBJ databases">
        <title>Metabolic potential of uncultured bacteria and archaea associated with petroleum seepage in deep-sea sediments.</title>
        <authorList>
            <person name="Dong X."/>
            <person name="Hubert C."/>
        </authorList>
    </citation>
    <scope>NUCLEOTIDE SEQUENCE [LARGE SCALE GENOMIC DNA]</scope>
    <source>
        <strain evidence="11">E29_bin36</strain>
    </source>
</reference>
<dbReference type="PROSITE" id="PS00211">
    <property type="entry name" value="ABC_TRANSPORTER_1"/>
    <property type="match status" value="1"/>
</dbReference>
<dbReference type="SUPFAM" id="SSF90123">
    <property type="entry name" value="ABC transporter transmembrane region"/>
    <property type="match status" value="1"/>
</dbReference>
<feature type="transmembrane region" description="Helical" evidence="8">
    <location>
        <begin position="275"/>
        <end position="295"/>
    </location>
</feature>
<dbReference type="Pfam" id="PF00664">
    <property type="entry name" value="ABC_membrane"/>
    <property type="match status" value="1"/>
</dbReference>
<evidence type="ECO:0000256" key="8">
    <source>
        <dbReference type="SAM" id="Phobius"/>
    </source>
</evidence>
<keyword evidence="4" id="KW-0547">Nucleotide-binding</keyword>
<dbReference type="InterPro" id="IPR039421">
    <property type="entry name" value="Type_1_exporter"/>
</dbReference>